<dbReference type="CDD" id="cd00462">
    <property type="entry name" value="PTH"/>
    <property type="match status" value="1"/>
</dbReference>
<dbReference type="InterPro" id="IPR001328">
    <property type="entry name" value="Pept_tRNA_hydro"/>
</dbReference>
<dbReference type="GO" id="GO:0005737">
    <property type="term" value="C:cytoplasm"/>
    <property type="evidence" value="ECO:0007669"/>
    <property type="project" value="UniProtKB-SubCell"/>
</dbReference>
<comment type="subcellular location">
    <subcellularLocation>
        <location evidence="7">Cytoplasm</location>
    </subcellularLocation>
</comment>
<keyword evidence="3 7" id="KW-0378">Hydrolase</keyword>
<evidence type="ECO:0000256" key="7">
    <source>
        <dbReference type="HAMAP-Rule" id="MF_00083"/>
    </source>
</evidence>
<reference evidence="8 9" key="1">
    <citation type="submission" date="2020-08" db="EMBL/GenBank/DDBJ databases">
        <title>Genomic Encyclopedia of Type Strains, Phase IV (KMG-IV): sequencing the most valuable type-strain genomes for metagenomic binning, comparative biology and taxonomic classification.</title>
        <authorList>
            <person name="Goeker M."/>
        </authorList>
    </citation>
    <scope>NUCLEOTIDE SEQUENCE [LARGE SCALE GENOMIC DNA]</scope>
    <source>
        <strain evidence="8 9">DSM 29781</strain>
    </source>
</reference>
<dbReference type="EC" id="3.1.1.29" evidence="1 7"/>
<keyword evidence="4 7" id="KW-0694">RNA-binding</keyword>
<evidence type="ECO:0000313" key="8">
    <source>
        <dbReference type="EMBL" id="MBB5273105.1"/>
    </source>
</evidence>
<accession>A0A7W8HL40</accession>
<comment type="similarity">
    <text evidence="5 7">Belongs to the PTH family.</text>
</comment>
<feature type="binding site" evidence="7">
    <location>
        <position position="17"/>
    </location>
    <ligand>
        <name>tRNA</name>
        <dbReference type="ChEBI" id="CHEBI:17843"/>
    </ligand>
</feature>
<dbReference type="AlphaFoldDB" id="A0A7W8HL40"/>
<dbReference type="HAMAP" id="MF_00083">
    <property type="entry name" value="Pept_tRNA_hydro_bact"/>
    <property type="match status" value="1"/>
</dbReference>
<feature type="binding site" evidence="7">
    <location>
        <position position="68"/>
    </location>
    <ligand>
        <name>tRNA</name>
        <dbReference type="ChEBI" id="CHEBI:17843"/>
    </ligand>
</feature>
<name>A0A7W8HL40_9BURK</name>
<comment type="function">
    <text evidence="7">Catalyzes the release of premature peptidyl moieties from peptidyl-tRNA molecules trapped in stalled 50S ribosomal subunits, and thus maintains levels of free tRNAs and 50S ribosomes.</text>
</comment>
<dbReference type="NCBIfam" id="TIGR00447">
    <property type="entry name" value="pth"/>
    <property type="match status" value="1"/>
</dbReference>
<dbReference type="GO" id="GO:0006515">
    <property type="term" value="P:protein quality control for misfolded or incompletely synthesized proteins"/>
    <property type="evidence" value="ECO:0007669"/>
    <property type="project" value="UniProtKB-UniRule"/>
</dbReference>
<comment type="subunit">
    <text evidence="7">Monomer.</text>
</comment>
<dbReference type="EMBL" id="JACHGB010000006">
    <property type="protein sequence ID" value="MBB5273105.1"/>
    <property type="molecule type" value="Genomic_DNA"/>
</dbReference>
<dbReference type="GO" id="GO:0072344">
    <property type="term" value="P:rescue of stalled ribosome"/>
    <property type="evidence" value="ECO:0007669"/>
    <property type="project" value="UniProtKB-UniRule"/>
</dbReference>
<protein>
    <recommendedName>
        <fullName evidence="6 7">Peptidyl-tRNA hydrolase</fullName>
        <shortName evidence="7">Pth</shortName>
        <ecNumber evidence="1 7">3.1.1.29</ecNumber>
    </recommendedName>
</protein>
<comment type="function">
    <text evidence="7">Hydrolyzes ribosome-free peptidyl-tRNAs (with 1 or more amino acids incorporated), which drop off the ribosome during protein synthesis, or as a result of ribosome stalling.</text>
</comment>
<gene>
    <name evidence="7" type="primary">pth</name>
    <name evidence="8" type="ORF">HNQ70_003133</name>
</gene>
<comment type="catalytic activity">
    <reaction evidence="7">
        <text>an N-acyl-L-alpha-aminoacyl-tRNA + H2O = an N-acyl-L-amino acid + a tRNA + H(+)</text>
        <dbReference type="Rhea" id="RHEA:54448"/>
        <dbReference type="Rhea" id="RHEA-COMP:10123"/>
        <dbReference type="Rhea" id="RHEA-COMP:13883"/>
        <dbReference type="ChEBI" id="CHEBI:15377"/>
        <dbReference type="ChEBI" id="CHEBI:15378"/>
        <dbReference type="ChEBI" id="CHEBI:59874"/>
        <dbReference type="ChEBI" id="CHEBI:78442"/>
        <dbReference type="ChEBI" id="CHEBI:138191"/>
        <dbReference type="EC" id="3.1.1.29"/>
    </reaction>
</comment>
<dbReference type="PROSITE" id="PS01196">
    <property type="entry name" value="PEPT_TRNA_HYDROL_2"/>
    <property type="match status" value="1"/>
</dbReference>
<evidence type="ECO:0000256" key="5">
    <source>
        <dbReference type="ARBA" id="ARBA00038063"/>
    </source>
</evidence>
<organism evidence="8 9">
    <name type="scientific">Quisquiliibacterium transsilvanicum</name>
    <dbReference type="NCBI Taxonomy" id="1549638"/>
    <lineage>
        <taxon>Bacteria</taxon>
        <taxon>Pseudomonadati</taxon>
        <taxon>Pseudomonadota</taxon>
        <taxon>Betaproteobacteria</taxon>
        <taxon>Burkholderiales</taxon>
        <taxon>Burkholderiaceae</taxon>
        <taxon>Quisquiliibacterium</taxon>
    </lineage>
</organism>
<evidence type="ECO:0000256" key="6">
    <source>
        <dbReference type="ARBA" id="ARBA00050038"/>
    </source>
</evidence>
<dbReference type="GO" id="GO:0004045">
    <property type="term" value="F:peptidyl-tRNA hydrolase activity"/>
    <property type="evidence" value="ECO:0007669"/>
    <property type="project" value="UniProtKB-UniRule"/>
</dbReference>
<dbReference type="Gene3D" id="3.40.50.1470">
    <property type="entry name" value="Peptidyl-tRNA hydrolase"/>
    <property type="match status" value="1"/>
</dbReference>
<evidence type="ECO:0000256" key="1">
    <source>
        <dbReference type="ARBA" id="ARBA00013260"/>
    </source>
</evidence>
<keyword evidence="9" id="KW-1185">Reference proteome</keyword>
<dbReference type="InterPro" id="IPR018171">
    <property type="entry name" value="Pept_tRNA_hydro_CS"/>
</dbReference>
<feature type="binding site" evidence="7">
    <location>
        <position position="70"/>
    </location>
    <ligand>
        <name>tRNA</name>
        <dbReference type="ChEBI" id="CHEBI:17843"/>
    </ligand>
</feature>
<feature type="site" description="Stabilizes the basic form of H active site to accept a proton" evidence="7">
    <location>
        <position position="95"/>
    </location>
</feature>
<feature type="binding site" evidence="7">
    <location>
        <position position="116"/>
    </location>
    <ligand>
        <name>tRNA</name>
        <dbReference type="ChEBI" id="CHEBI:17843"/>
    </ligand>
</feature>
<feature type="site" description="Discriminates between blocked and unblocked aminoacyl-tRNA" evidence="7">
    <location>
        <position position="12"/>
    </location>
</feature>
<dbReference type="GO" id="GO:0000049">
    <property type="term" value="F:tRNA binding"/>
    <property type="evidence" value="ECO:0007669"/>
    <property type="project" value="UniProtKB-UniRule"/>
</dbReference>
<proteinExistence type="inferred from homology"/>
<dbReference type="Proteomes" id="UP000532440">
    <property type="component" value="Unassembled WGS sequence"/>
</dbReference>
<evidence type="ECO:0000256" key="2">
    <source>
        <dbReference type="ARBA" id="ARBA00022555"/>
    </source>
</evidence>
<dbReference type="PANTHER" id="PTHR17224:SF1">
    <property type="entry name" value="PEPTIDYL-TRNA HYDROLASE"/>
    <property type="match status" value="1"/>
</dbReference>
<feature type="active site" description="Proton acceptor" evidence="7">
    <location>
        <position position="22"/>
    </location>
</feature>
<dbReference type="RefSeq" id="WP_183969381.1">
    <property type="nucleotide sequence ID" value="NZ_BAABEW010000007.1"/>
</dbReference>
<evidence type="ECO:0000313" key="9">
    <source>
        <dbReference type="Proteomes" id="UP000532440"/>
    </source>
</evidence>
<dbReference type="PANTHER" id="PTHR17224">
    <property type="entry name" value="PEPTIDYL-TRNA HYDROLASE"/>
    <property type="match status" value="1"/>
</dbReference>
<evidence type="ECO:0000256" key="3">
    <source>
        <dbReference type="ARBA" id="ARBA00022801"/>
    </source>
</evidence>
<evidence type="ECO:0000256" key="4">
    <source>
        <dbReference type="ARBA" id="ARBA00022884"/>
    </source>
</evidence>
<keyword evidence="2 7" id="KW-0820">tRNA-binding</keyword>
<dbReference type="FunFam" id="3.40.50.1470:FF:000001">
    <property type="entry name" value="Peptidyl-tRNA hydrolase"/>
    <property type="match status" value="1"/>
</dbReference>
<sequence>MDGIRLIVGLGNPGPGHEHDRHNAGFWFVDAVARAHGGGFAKEAKFYGEVAKSQLGGRPVWLLKPQTYMNRSGQAVAALASFYRIAPAEILVAHDELDLLPGQAKLKMGGGSAGHNGLKDIGARLGGPGYWRLRLGIGHPRTLQLEQQVVDFVLHRPSREHRQEIDDAIDRALRCLPDAVAGHFEAATMKLHTR</sequence>
<keyword evidence="7" id="KW-0963">Cytoplasm</keyword>
<comment type="caution">
    <text evidence="8">The sequence shown here is derived from an EMBL/GenBank/DDBJ whole genome shotgun (WGS) entry which is preliminary data.</text>
</comment>
<dbReference type="Pfam" id="PF01195">
    <property type="entry name" value="Pept_tRNA_hydro"/>
    <property type="match status" value="1"/>
</dbReference>
<dbReference type="SUPFAM" id="SSF53178">
    <property type="entry name" value="Peptidyl-tRNA hydrolase-like"/>
    <property type="match status" value="1"/>
</dbReference>
<dbReference type="InterPro" id="IPR036416">
    <property type="entry name" value="Pept_tRNA_hydro_sf"/>
</dbReference>